<name>A0AA86GM14_9SPHN</name>
<dbReference type="Proteomes" id="UP000058599">
    <property type="component" value="Chromosome"/>
</dbReference>
<protein>
    <submittedName>
        <fullName evidence="2">Uncharacterized protein</fullName>
    </submittedName>
</protein>
<feature type="transmembrane region" description="Helical" evidence="1">
    <location>
        <begin position="254"/>
        <end position="275"/>
    </location>
</feature>
<feature type="transmembrane region" description="Helical" evidence="1">
    <location>
        <begin position="89"/>
        <end position="109"/>
    </location>
</feature>
<keyword evidence="1" id="KW-0472">Membrane</keyword>
<feature type="transmembrane region" description="Helical" evidence="1">
    <location>
        <begin position="6"/>
        <end position="24"/>
    </location>
</feature>
<keyword evidence="1" id="KW-1133">Transmembrane helix</keyword>
<sequence length="281" mass="29739">MTILIALVAALAFVPLAAGLWLLPQAPGRKSMQWRGFGASALLCALAFNLTFFVQEVGLVLPKALVPGLHPVLYHNDHDWRGDAPIAELLQATGAVATLASGFFFLWLARRIGPDRPGWRLFAFWMAFEGLFQSLSQWAVGSLIPGNDVGRALAWLGAGAGVRAALLAGTAIALFAAGRALAPLWPLRRGSANRATVLPVAAGLAAAVLLCIPFRVPREPVEVVLIPIVVHLIGLGWLALGFAMRRAGTESHALAHPGPPLAALALLLAFFQIVLRPGIAF</sequence>
<feature type="transmembrane region" description="Helical" evidence="1">
    <location>
        <begin position="223"/>
        <end position="242"/>
    </location>
</feature>
<feature type="transmembrane region" description="Helical" evidence="1">
    <location>
        <begin position="36"/>
        <end position="54"/>
    </location>
</feature>
<keyword evidence="3" id="KW-1185">Reference proteome</keyword>
<gene>
    <name evidence="2" type="ORF">SGRAN_3134</name>
</gene>
<keyword evidence="1" id="KW-0812">Transmembrane</keyword>
<dbReference type="RefSeq" id="WP_067185239.1">
    <property type="nucleotide sequence ID" value="NZ_CP012199.1"/>
</dbReference>
<evidence type="ECO:0000313" key="3">
    <source>
        <dbReference type="Proteomes" id="UP000058599"/>
    </source>
</evidence>
<proteinExistence type="predicted"/>
<feature type="transmembrane region" description="Helical" evidence="1">
    <location>
        <begin position="121"/>
        <end position="140"/>
    </location>
</feature>
<feature type="transmembrane region" description="Helical" evidence="1">
    <location>
        <begin position="152"/>
        <end position="176"/>
    </location>
</feature>
<organism evidence="2 3">
    <name type="scientific">Sphingopyxis granuli</name>
    <dbReference type="NCBI Taxonomy" id="267128"/>
    <lineage>
        <taxon>Bacteria</taxon>
        <taxon>Pseudomonadati</taxon>
        <taxon>Pseudomonadota</taxon>
        <taxon>Alphaproteobacteria</taxon>
        <taxon>Sphingomonadales</taxon>
        <taxon>Sphingomonadaceae</taxon>
        <taxon>Sphingopyxis</taxon>
    </lineage>
</organism>
<dbReference type="EMBL" id="CP012199">
    <property type="protein sequence ID" value="AMG75479.1"/>
    <property type="molecule type" value="Genomic_DNA"/>
</dbReference>
<evidence type="ECO:0000313" key="2">
    <source>
        <dbReference type="EMBL" id="AMG75479.1"/>
    </source>
</evidence>
<feature type="transmembrane region" description="Helical" evidence="1">
    <location>
        <begin position="197"/>
        <end position="217"/>
    </location>
</feature>
<accession>A0AA86GM14</accession>
<dbReference type="AlphaFoldDB" id="A0AA86GM14"/>
<evidence type="ECO:0000256" key="1">
    <source>
        <dbReference type="SAM" id="Phobius"/>
    </source>
</evidence>
<reference evidence="2 3" key="1">
    <citation type="journal article" date="2016" name="BMC Genomics">
        <title>Genomic analysis of the nitrate-respiring Sphingopyxis granuli (formerly Sphingomonas macrogoltabida) strain TFA.</title>
        <authorList>
            <person name="Garcia-Romero I."/>
            <person name="Perez-Pulido A.J."/>
            <person name="Gonzalez-Flores Y.E."/>
            <person name="Reyes-Ramirez F."/>
            <person name="Santero E."/>
            <person name="Floriano B."/>
        </authorList>
    </citation>
    <scope>NUCLEOTIDE SEQUENCE [LARGE SCALE GENOMIC DNA]</scope>
    <source>
        <strain evidence="2 3">TFA</strain>
    </source>
</reference>
<dbReference type="KEGG" id="sgi:SGRAN_3134"/>